<dbReference type="InterPro" id="IPR050248">
    <property type="entry name" value="Polysacc_deacetylase_ArnD"/>
</dbReference>
<dbReference type="PROSITE" id="PS51677">
    <property type="entry name" value="NODB"/>
    <property type="match status" value="1"/>
</dbReference>
<dbReference type="CDD" id="cd10950">
    <property type="entry name" value="CE4_BsYlxY_like"/>
    <property type="match status" value="1"/>
</dbReference>
<comment type="caution">
    <text evidence="2">The sequence shown here is derived from an EMBL/GenBank/DDBJ whole genome shotgun (WGS) entry which is preliminary data.</text>
</comment>
<dbReference type="Proteomes" id="UP000050482">
    <property type="component" value="Unassembled WGS sequence"/>
</dbReference>
<dbReference type="Gene3D" id="3.20.20.370">
    <property type="entry name" value="Glycoside hydrolase/deacetylase"/>
    <property type="match status" value="1"/>
</dbReference>
<dbReference type="Pfam" id="PF01522">
    <property type="entry name" value="Polysacc_deac_1"/>
    <property type="match status" value="1"/>
</dbReference>
<dbReference type="InterPro" id="IPR002509">
    <property type="entry name" value="NODB_dom"/>
</dbReference>
<dbReference type="EMBL" id="LJCO01000103">
    <property type="protein sequence ID" value="KPV39836.1"/>
    <property type="molecule type" value="Genomic_DNA"/>
</dbReference>
<evidence type="ECO:0000313" key="3">
    <source>
        <dbReference type="Proteomes" id="UP000050482"/>
    </source>
</evidence>
<dbReference type="PANTHER" id="PTHR10587">
    <property type="entry name" value="GLYCOSYL TRANSFERASE-RELATED"/>
    <property type="match status" value="1"/>
</dbReference>
<dbReference type="PATRIC" id="fig|471514.4.peg.1287"/>
<protein>
    <recommendedName>
        <fullName evidence="1">NodB homology domain-containing protein</fullName>
    </recommendedName>
</protein>
<dbReference type="RefSeq" id="WP_054971404.1">
    <property type="nucleotide sequence ID" value="NZ_LJCO01000103.1"/>
</dbReference>
<sequence length="327" mass="35349">MQWKGVLISVSLCSQLFTAGGAPVQAATKSSGASSQAANTASSGDKSEAAVLEEIQRTLGKSPIDAHVDRVWHAVPGLCGWALDIPASSAKSKRINDGALHLVWTSVPPAKRLTDLPAEPIYRGPANEKSAALMFNVAWGEEDIPSILSTLDKYHVKGTFFLDGDWVKKHGDLAKKIAEDGQAIGSHGTGHPDFRRLGDSALGKQITGTNERIEHTIGRKIDLIAPPAGAFDGRVVRMAKQHDMYTVLWTVDTIDWNRPAASVIVKRVLSRMEPGSLVLMHPTPSTAAALPVVIERLQEQGYRLKTVEDVVHEQPAAHPPQTLRRQP</sequence>
<gene>
    <name evidence="2" type="ORF">AN477_22370</name>
</gene>
<keyword evidence="3" id="KW-1185">Reference proteome</keyword>
<dbReference type="AlphaFoldDB" id="A0A0P9C4U7"/>
<proteinExistence type="predicted"/>
<feature type="domain" description="NodB homology" evidence="1">
    <location>
        <begin position="129"/>
        <end position="305"/>
    </location>
</feature>
<dbReference type="InterPro" id="IPR011330">
    <property type="entry name" value="Glyco_hydro/deAcase_b/a-brl"/>
</dbReference>
<reference evidence="2 3" key="1">
    <citation type="submission" date="2015-09" db="EMBL/GenBank/DDBJ databases">
        <title>Draft genome sequence of Alicyclobacillus ferrooxydans DSM 22381.</title>
        <authorList>
            <person name="Hemp J."/>
        </authorList>
    </citation>
    <scope>NUCLEOTIDE SEQUENCE [LARGE SCALE GENOMIC DNA]</scope>
    <source>
        <strain evidence="2 3">TC-34</strain>
    </source>
</reference>
<dbReference type="SUPFAM" id="SSF88713">
    <property type="entry name" value="Glycoside hydrolase/deacetylase"/>
    <property type="match status" value="1"/>
</dbReference>
<name>A0A0P9C4U7_9BACL</name>
<dbReference type="STRING" id="471514.AN477_22370"/>
<evidence type="ECO:0000259" key="1">
    <source>
        <dbReference type="PROSITE" id="PS51677"/>
    </source>
</evidence>
<dbReference type="OrthoDB" id="62208at2"/>
<dbReference type="GO" id="GO:0005975">
    <property type="term" value="P:carbohydrate metabolic process"/>
    <property type="evidence" value="ECO:0007669"/>
    <property type="project" value="InterPro"/>
</dbReference>
<evidence type="ECO:0000313" key="2">
    <source>
        <dbReference type="EMBL" id="KPV39836.1"/>
    </source>
</evidence>
<accession>A0A0P9C4U7</accession>
<dbReference type="PANTHER" id="PTHR10587:SF80">
    <property type="entry name" value="CHITOOLIGOSACCHARIDE DEACETYLASE"/>
    <property type="match status" value="1"/>
</dbReference>
<organism evidence="2 3">
    <name type="scientific">Alicyclobacillus ferrooxydans</name>
    <dbReference type="NCBI Taxonomy" id="471514"/>
    <lineage>
        <taxon>Bacteria</taxon>
        <taxon>Bacillati</taxon>
        <taxon>Bacillota</taxon>
        <taxon>Bacilli</taxon>
        <taxon>Bacillales</taxon>
        <taxon>Alicyclobacillaceae</taxon>
        <taxon>Alicyclobacillus</taxon>
    </lineage>
</organism>
<dbReference type="GO" id="GO:0016020">
    <property type="term" value="C:membrane"/>
    <property type="evidence" value="ECO:0007669"/>
    <property type="project" value="TreeGrafter"/>
</dbReference>
<dbReference type="GO" id="GO:0016810">
    <property type="term" value="F:hydrolase activity, acting on carbon-nitrogen (but not peptide) bonds"/>
    <property type="evidence" value="ECO:0007669"/>
    <property type="project" value="InterPro"/>
</dbReference>